<dbReference type="GO" id="GO:0099621">
    <property type="term" value="F:undecaprenyl-phosphate 4-deoxy-4-formamido-L-arabinose transferase activity"/>
    <property type="evidence" value="ECO:0007669"/>
    <property type="project" value="TreeGrafter"/>
</dbReference>
<feature type="domain" description="Glycosyltransferase 2-like" evidence="9">
    <location>
        <begin position="8"/>
        <end position="162"/>
    </location>
</feature>
<dbReference type="Proteomes" id="UP000244956">
    <property type="component" value="Unassembled WGS sequence"/>
</dbReference>
<organism evidence="10 11">
    <name type="scientific">Marinilabilia rubra</name>
    <dbReference type="NCBI Taxonomy" id="2162893"/>
    <lineage>
        <taxon>Bacteria</taxon>
        <taxon>Pseudomonadati</taxon>
        <taxon>Bacteroidota</taxon>
        <taxon>Bacteroidia</taxon>
        <taxon>Marinilabiliales</taxon>
        <taxon>Marinilabiliaceae</taxon>
        <taxon>Marinilabilia</taxon>
    </lineage>
</organism>
<keyword evidence="5" id="KW-0448">Lipopolysaccharide biosynthesis</keyword>
<dbReference type="InterPro" id="IPR029044">
    <property type="entry name" value="Nucleotide-diphossugar_trans"/>
</dbReference>
<feature type="transmembrane region" description="Helical" evidence="8">
    <location>
        <begin position="268"/>
        <end position="288"/>
    </location>
</feature>
<dbReference type="RefSeq" id="WP_109265663.1">
    <property type="nucleotide sequence ID" value="NZ_QEWP01000018.1"/>
</dbReference>
<dbReference type="EMBL" id="QEWP01000018">
    <property type="protein sequence ID" value="PWD98169.1"/>
    <property type="molecule type" value="Genomic_DNA"/>
</dbReference>
<feature type="transmembrane region" description="Helical" evidence="8">
    <location>
        <begin position="232"/>
        <end position="256"/>
    </location>
</feature>
<evidence type="ECO:0000256" key="7">
    <source>
        <dbReference type="ARBA" id="ARBA00023136"/>
    </source>
</evidence>
<keyword evidence="4 8" id="KW-0812">Transmembrane</keyword>
<keyword evidence="6 8" id="KW-1133">Transmembrane helix</keyword>
<dbReference type="SUPFAM" id="SSF53448">
    <property type="entry name" value="Nucleotide-diphospho-sugar transferases"/>
    <property type="match status" value="1"/>
</dbReference>
<comment type="caution">
    <text evidence="10">The sequence shown here is derived from an EMBL/GenBank/DDBJ whole genome shotgun (WGS) entry which is preliminary data.</text>
</comment>
<keyword evidence="11" id="KW-1185">Reference proteome</keyword>
<dbReference type="GO" id="GO:0009103">
    <property type="term" value="P:lipopolysaccharide biosynthetic process"/>
    <property type="evidence" value="ECO:0007669"/>
    <property type="project" value="UniProtKB-KW"/>
</dbReference>
<evidence type="ECO:0000256" key="1">
    <source>
        <dbReference type="ARBA" id="ARBA00022475"/>
    </source>
</evidence>
<dbReference type="OrthoDB" id="9815829at2"/>
<evidence type="ECO:0000256" key="8">
    <source>
        <dbReference type="SAM" id="Phobius"/>
    </source>
</evidence>
<dbReference type="CDD" id="cd04187">
    <property type="entry name" value="DPM1_like_bac"/>
    <property type="match status" value="1"/>
</dbReference>
<dbReference type="Pfam" id="PF00535">
    <property type="entry name" value="Glycos_transf_2"/>
    <property type="match status" value="1"/>
</dbReference>
<sequence>MDIKPKLSVVICVYNEEANIAPLYEQIQMAMTGIESEIIFVDDGSTDQTVSEVLKLKGDGIVLVRLKRNYGQSSALAAGIEKANGHYIATIDGDLQNDPADIPAMLNKAIREDWDLVAGIRANRKDGFIWRKLPSKLANMFIRYTTQVKMKDYGCTLKVFKADLAKSLGLYGELHRFIPVLASNEGAAITQMNVNHRAREHGKSKYGIGRTLKVVSDLILMLFLKKYMQKPIHLFGTSGIFLFMIGGLINVYLLILKIMGHDIWGKPIMILGILLILAGIQLVTFGLLSEVNIRTYYESQNKKPYKIRNTQNVGNKKLRTAS</sequence>
<dbReference type="AlphaFoldDB" id="A0A2U2B529"/>
<dbReference type="PANTHER" id="PTHR48090:SF3">
    <property type="entry name" value="UNDECAPRENYL-PHOSPHATE 4-DEOXY-4-FORMAMIDO-L-ARABINOSE TRANSFERASE"/>
    <property type="match status" value="1"/>
</dbReference>
<keyword evidence="3 10" id="KW-0808">Transferase</keyword>
<keyword evidence="2" id="KW-0328">Glycosyltransferase</keyword>
<evidence type="ECO:0000256" key="4">
    <source>
        <dbReference type="ARBA" id="ARBA00022692"/>
    </source>
</evidence>
<evidence type="ECO:0000256" key="2">
    <source>
        <dbReference type="ARBA" id="ARBA00022676"/>
    </source>
</evidence>
<keyword evidence="1" id="KW-1003">Cell membrane</keyword>
<keyword evidence="7 8" id="KW-0472">Membrane</keyword>
<dbReference type="GO" id="GO:0005886">
    <property type="term" value="C:plasma membrane"/>
    <property type="evidence" value="ECO:0007669"/>
    <property type="project" value="TreeGrafter"/>
</dbReference>
<evidence type="ECO:0000256" key="6">
    <source>
        <dbReference type="ARBA" id="ARBA00022989"/>
    </source>
</evidence>
<protein>
    <submittedName>
        <fullName evidence="10">Glycosyltransferase</fullName>
    </submittedName>
</protein>
<dbReference type="PANTHER" id="PTHR48090">
    <property type="entry name" value="UNDECAPRENYL-PHOSPHATE 4-DEOXY-4-FORMAMIDO-L-ARABINOSE TRANSFERASE-RELATED"/>
    <property type="match status" value="1"/>
</dbReference>
<evidence type="ECO:0000256" key="5">
    <source>
        <dbReference type="ARBA" id="ARBA00022985"/>
    </source>
</evidence>
<name>A0A2U2B529_9BACT</name>
<evidence type="ECO:0000259" key="9">
    <source>
        <dbReference type="Pfam" id="PF00535"/>
    </source>
</evidence>
<evidence type="ECO:0000313" key="11">
    <source>
        <dbReference type="Proteomes" id="UP000244956"/>
    </source>
</evidence>
<evidence type="ECO:0000256" key="3">
    <source>
        <dbReference type="ARBA" id="ARBA00022679"/>
    </source>
</evidence>
<proteinExistence type="predicted"/>
<dbReference type="Gene3D" id="3.90.550.10">
    <property type="entry name" value="Spore Coat Polysaccharide Biosynthesis Protein SpsA, Chain A"/>
    <property type="match status" value="1"/>
</dbReference>
<reference evidence="10 11" key="1">
    <citation type="submission" date="2018-05" db="EMBL/GenBank/DDBJ databases">
        <title>Marinilabilia rubrum sp. nov., isolated from saltern sediment.</title>
        <authorList>
            <person name="Zhang R."/>
        </authorList>
    </citation>
    <scope>NUCLEOTIDE SEQUENCE [LARGE SCALE GENOMIC DNA]</scope>
    <source>
        <strain evidence="10 11">WTE16</strain>
    </source>
</reference>
<dbReference type="InterPro" id="IPR001173">
    <property type="entry name" value="Glyco_trans_2-like"/>
</dbReference>
<dbReference type="InterPro" id="IPR050256">
    <property type="entry name" value="Glycosyltransferase_2"/>
</dbReference>
<evidence type="ECO:0000313" key="10">
    <source>
        <dbReference type="EMBL" id="PWD98169.1"/>
    </source>
</evidence>
<gene>
    <name evidence="10" type="ORF">DDZ16_16890</name>
</gene>
<accession>A0A2U2B529</accession>